<keyword evidence="2" id="KW-0472">Membrane</keyword>
<evidence type="ECO:0000313" key="3">
    <source>
        <dbReference type="EMBL" id="GAN59607.1"/>
    </source>
</evidence>
<reference evidence="3 6" key="1">
    <citation type="submission" date="2012-11" db="EMBL/GenBank/DDBJ databases">
        <title>Whole genome sequence of Acetobacter cibinongensis 4H-1.</title>
        <authorList>
            <person name="Azuma Y."/>
            <person name="Higashiura N."/>
            <person name="Hirakawa H."/>
            <person name="Matsushita K."/>
        </authorList>
    </citation>
    <scope>NUCLEOTIDE SEQUENCE [LARGE SCALE GENOMIC DNA]</scope>
    <source>
        <strain evidence="3 6">4H-1</strain>
    </source>
</reference>
<dbReference type="EMBL" id="BAMV01000007">
    <property type="protein sequence ID" value="GAN59607.1"/>
    <property type="molecule type" value="Genomic_DNA"/>
</dbReference>
<keyword evidence="8" id="KW-1185">Reference proteome</keyword>
<evidence type="ECO:0000256" key="1">
    <source>
        <dbReference type="SAM" id="MobiDB-lite"/>
    </source>
</evidence>
<evidence type="ECO:0000313" key="8">
    <source>
        <dbReference type="Proteomes" id="UP000321891"/>
    </source>
</evidence>
<evidence type="ECO:0000256" key="2">
    <source>
        <dbReference type="SAM" id="Phobius"/>
    </source>
</evidence>
<dbReference type="Proteomes" id="UP000196086">
    <property type="component" value="Unassembled WGS sequence"/>
</dbReference>
<accession>A0A1Z5YT18</accession>
<accession>A0A0D6N0S0</accession>
<dbReference type="Proteomes" id="UP000032671">
    <property type="component" value="Unassembled WGS sequence"/>
</dbReference>
<gene>
    <name evidence="3" type="ORF">Abci_007_010</name>
    <name evidence="4" type="ORF">ACI01nite_17320</name>
    <name evidence="5" type="ORF">HK14_09570</name>
</gene>
<organism evidence="5 7">
    <name type="scientific">Acetobacter cibinongensis</name>
    <dbReference type="NCBI Taxonomy" id="146475"/>
    <lineage>
        <taxon>Bacteria</taxon>
        <taxon>Pseudomonadati</taxon>
        <taxon>Pseudomonadota</taxon>
        <taxon>Alphaproteobacteria</taxon>
        <taxon>Acetobacterales</taxon>
        <taxon>Acetobacteraceae</taxon>
        <taxon>Acetobacter</taxon>
    </lineage>
</organism>
<sequence length="79" mass="8627">MSKDWDYLEKGTPLPPGEQAPSTDGNPDNVADTIFEEAGIPAPNSGSKRFFWPVVVPVLLAGVFLVAAFWLFFAFLNVL</sequence>
<comment type="caution">
    <text evidence="5">The sequence shown here is derived from an EMBL/GenBank/DDBJ whole genome shotgun (WGS) entry which is preliminary data.</text>
</comment>
<keyword evidence="2" id="KW-1133">Transmembrane helix</keyword>
<feature type="region of interest" description="Disordered" evidence="1">
    <location>
        <begin position="11"/>
        <end position="31"/>
    </location>
</feature>
<protein>
    <submittedName>
        <fullName evidence="5">Uncharacterized protein</fullName>
    </submittedName>
</protein>
<reference evidence="4 8" key="3">
    <citation type="submission" date="2019-07" db="EMBL/GenBank/DDBJ databases">
        <title>Whole genome shotgun sequence of Acetobacter cibinongensis NBRC 16605.</title>
        <authorList>
            <person name="Hosoyama A."/>
            <person name="Uohara A."/>
            <person name="Ohji S."/>
            <person name="Ichikawa N."/>
        </authorList>
    </citation>
    <scope>NUCLEOTIDE SEQUENCE [LARGE SCALE GENOMIC DNA]</scope>
    <source>
        <strain evidence="4 8">NBRC 16605</strain>
    </source>
</reference>
<evidence type="ECO:0000313" key="7">
    <source>
        <dbReference type="Proteomes" id="UP000196086"/>
    </source>
</evidence>
<evidence type="ECO:0000313" key="6">
    <source>
        <dbReference type="Proteomes" id="UP000032671"/>
    </source>
</evidence>
<feature type="transmembrane region" description="Helical" evidence="2">
    <location>
        <begin position="50"/>
        <end position="76"/>
    </location>
</feature>
<dbReference type="EMBL" id="BJVU01000007">
    <property type="protein sequence ID" value="GEL59130.1"/>
    <property type="molecule type" value="Genomic_DNA"/>
</dbReference>
<dbReference type="STRING" id="1231339.Abci_007_010"/>
<reference evidence="5 7" key="2">
    <citation type="submission" date="2014-06" db="EMBL/GenBank/DDBJ databases">
        <authorList>
            <person name="Ju J."/>
            <person name="Zhang J."/>
        </authorList>
    </citation>
    <scope>NUCLEOTIDE SEQUENCE [LARGE SCALE GENOMIC DNA]</scope>
    <source>
        <strain evidence="5 7">DsW_47</strain>
    </source>
</reference>
<dbReference type="AlphaFoldDB" id="A0A1Z5YT18"/>
<dbReference type="Proteomes" id="UP000321891">
    <property type="component" value="Unassembled WGS sequence"/>
</dbReference>
<evidence type="ECO:0000313" key="5">
    <source>
        <dbReference type="EMBL" id="OUJ01410.1"/>
    </source>
</evidence>
<name>A0A1Z5YT18_9PROT</name>
<proteinExistence type="predicted"/>
<dbReference type="EMBL" id="JOMQ01000047">
    <property type="protein sequence ID" value="OUJ01410.1"/>
    <property type="molecule type" value="Genomic_DNA"/>
</dbReference>
<evidence type="ECO:0000313" key="4">
    <source>
        <dbReference type="EMBL" id="GEL59130.1"/>
    </source>
</evidence>
<keyword evidence="2" id="KW-0812">Transmembrane</keyword>
<dbReference type="RefSeq" id="WP_048837709.1">
    <property type="nucleotide sequence ID" value="NZ_BAMV01000007.1"/>
</dbReference>